<dbReference type="Proteomes" id="UP001150266">
    <property type="component" value="Unassembled WGS sequence"/>
</dbReference>
<comment type="caution">
    <text evidence="1">The sequence shown here is derived from an EMBL/GenBank/DDBJ whole genome shotgun (WGS) entry which is preliminary data.</text>
</comment>
<name>A0A9W9AFG4_9AGAR</name>
<gene>
    <name evidence="1" type="ORF">J3R30DRAFT_3403170</name>
</gene>
<organism evidence="1 2">
    <name type="scientific">Lentinula aciculospora</name>
    <dbReference type="NCBI Taxonomy" id="153920"/>
    <lineage>
        <taxon>Eukaryota</taxon>
        <taxon>Fungi</taxon>
        <taxon>Dikarya</taxon>
        <taxon>Basidiomycota</taxon>
        <taxon>Agaricomycotina</taxon>
        <taxon>Agaricomycetes</taxon>
        <taxon>Agaricomycetidae</taxon>
        <taxon>Agaricales</taxon>
        <taxon>Marasmiineae</taxon>
        <taxon>Omphalotaceae</taxon>
        <taxon>Lentinula</taxon>
    </lineage>
</organism>
<evidence type="ECO:0000313" key="2">
    <source>
        <dbReference type="Proteomes" id="UP001150266"/>
    </source>
</evidence>
<reference evidence="1" key="1">
    <citation type="submission" date="2022-08" db="EMBL/GenBank/DDBJ databases">
        <title>A Global Phylogenomic Analysis of the Shiitake Genus Lentinula.</title>
        <authorList>
            <consortium name="DOE Joint Genome Institute"/>
            <person name="Sierra-Patev S."/>
            <person name="Min B."/>
            <person name="Naranjo-Ortiz M."/>
            <person name="Looney B."/>
            <person name="Konkel Z."/>
            <person name="Slot J.C."/>
            <person name="Sakamoto Y."/>
            <person name="Steenwyk J.L."/>
            <person name="Rokas A."/>
            <person name="Carro J."/>
            <person name="Camarero S."/>
            <person name="Ferreira P."/>
            <person name="Molpeceres G."/>
            <person name="Ruiz-Duenas F.J."/>
            <person name="Serrano A."/>
            <person name="Henrissat B."/>
            <person name="Drula E."/>
            <person name="Hughes K.W."/>
            <person name="Mata J.L."/>
            <person name="Ishikawa N.K."/>
            <person name="Vargas-Isla R."/>
            <person name="Ushijima S."/>
            <person name="Smith C.A."/>
            <person name="Ahrendt S."/>
            <person name="Andreopoulos W."/>
            <person name="He G."/>
            <person name="Labutti K."/>
            <person name="Lipzen A."/>
            <person name="Ng V."/>
            <person name="Riley R."/>
            <person name="Sandor L."/>
            <person name="Barry K."/>
            <person name="Martinez A.T."/>
            <person name="Xiao Y."/>
            <person name="Gibbons J.G."/>
            <person name="Terashima K."/>
            <person name="Grigoriev I.V."/>
            <person name="Hibbett D.S."/>
        </authorList>
    </citation>
    <scope>NUCLEOTIDE SEQUENCE</scope>
    <source>
        <strain evidence="1">JLM2183</strain>
    </source>
</reference>
<dbReference type="EMBL" id="JAOTPV010000006">
    <property type="protein sequence ID" value="KAJ4480864.1"/>
    <property type="molecule type" value="Genomic_DNA"/>
</dbReference>
<evidence type="ECO:0000313" key="1">
    <source>
        <dbReference type="EMBL" id="KAJ4480864.1"/>
    </source>
</evidence>
<accession>A0A9W9AFG4</accession>
<protein>
    <submittedName>
        <fullName evidence="1">Uncharacterized protein</fullName>
    </submittedName>
</protein>
<proteinExistence type="predicted"/>
<dbReference type="OrthoDB" id="2962003at2759"/>
<keyword evidence="2" id="KW-1185">Reference proteome</keyword>
<sequence>MVDYAGTGVNGKPGESGFPHMRIKRYAHYEHVHRHFHANFQTIELVGYRLRAGTRVPCFGLRGLRIDSNQEAPGTTPFQRFSSRQPLRKVFAAKGRTRKKEYLTRALPQQASVSLFEFESVPAGVNPTAVIGTEWAQPIGTASDGSRTTFVVEDVVATSIPVSSGATELTAVTITGIETIVVSASGWAQSNFPTTTAAGSTQLGGGLDCHFTASSSGECVEEEVLDDGTTSTRTLTGDVITQLLPISTGTLPSGIGASTSGSQRSTVTSVSATSSGVRSTITALSTSSSSSSAAATSTSASSNASPSLHRGYSAVMVSAIVSGMLGASVLFL</sequence>
<dbReference type="AlphaFoldDB" id="A0A9W9AFG4"/>